<dbReference type="GO" id="GO:0009306">
    <property type="term" value="P:protein secretion"/>
    <property type="evidence" value="ECO:0007669"/>
    <property type="project" value="InterPro"/>
</dbReference>
<evidence type="ECO:0000256" key="1">
    <source>
        <dbReference type="ARBA" id="ARBA00004167"/>
    </source>
</evidence>
<evidence type="ECO:0000313" key="7">
    <source>
        <dbReference type="Proteomes" id="UP000004318"/>
    </source>
</evidence>
<dbReference type="GO" id="GO:0005886">
    <property type="term" value="C:plasma membrane"/>
    <property type="evidence" value="ECO:0007669"/>
    <property type="project" value="InterPro"/>
</dbReference>
<dbReference type="PANTHER" id="PTHR36985">
    <property type="entry name" value="TRANSLOCATION AND ASSEMBLY MODULE SUBUNIT TAMB"/>
    <property type="match status" value="1"/>
</dbReference>
<feature type="domain" description="Translocation and assembly module TamB C-terminal" evidence="5">
    <location>
        <begin position="1008"/>
        <end position="1359"/>
    </location>
</feature>
<proteinExistence type="predicted"/>
<keyword evidence="4" id="KW-0472">Membrane</keyword>
<evidence type="ECO:0000256" key="4">
    <source>
        <dbReference type="ARBA" id="ARBA00023136"/>
    </source>
</evidence>
<dbReference type="InterPro" id="IPR007452">
    <property type="entry name" value="TamB_C"/>
</dbReference>
<keyword evidence="2" id="KW-0812">Transmembrane</keyword>
<evidence type="ECO:0000313" key="6">
    <source>
        <dbReference type="EMBL" id="EAQ01766.1"/>
    </source>
</evidence>
<comment type="subcellular location">
    <subcellularLocation>
        <location evidence="1">Membrane</location>
        <topology evidence="1">Single-pass membrane protein</topology>
    </subcellularLocation>
</comment>
<comment type="caution">
    <text evidence="6">The sequence shown here is derived from an EMBL/GenBank/DDBJ whole genome shotgun (WGS) entry which is preliminary data.</text>
</comment>
<keyword evidence="7" id="KW-1185">Reference proteome</keyword>
<evidence type="ECO:0000259" key="5">
    <source>
        <dbReference type="Pfam" id="PF04357"/>
    </source>
</evidence>
<accession>A3U2G6</accession>
<evidence type="ECO:0000256" key="3">
    <source>
        <dbReference type="ARBA" id="ARBA00022989"/>
    </source>
</evidence>
<dbReference type="Proteomes" id="UP000004318">
    <property type="component" value="Unassembled WGS sequence"/>
</dbReference>
<dbReference type="OrthoDB" id="7784409at2"/>
<keyword evidence="3" id="KW-1133">Transmembrane helix</keyword>
<organism evidence="6 7">
    <name type="scientific">Pseudooceanicola batsensis (strain ATCC BAA-863 / DSM 15984 / KCTC 12145 / HTCC2597)</name>
    <name type="common">Oceanicola batsensis</name>
    <dbReference type="NCBI Taxonomy" id="252305"/>
    <lineage>
        <taxon>Bacteria</taxon>
        <taxon>Pseudomonadati</taxon>
        <taxon>Pseudomonadota</taxon>
        <taxon>Alphaproteobacteria</taxon>
        <taxon>Rhodobacterales</taxon>
        <taxon>Paracoccaceae</taxon>
        <taxon>Pseudooceanicola</taxon>
    </lineage>
</organism>
<protein>
    <recommendedName>
        <fullName evidence="5">Translocation and assembly module TamB C-terminal domain-containing protein</fullName>
    </recommendedName>
</protein>
<sequence>MVLPATGQAQDDDGEGYLTRLLQDTLSEAGRAVDIQGFRGALSSRATLDRLTIADDEGVWLELTGAVLDWNRSALLRGRLEVRELSAETLTINRLPASDDSDNAAASGFAIPDLPVSVDVGEVSIATLSLGAPVLGEAATFTFDGRARLDDAGLSTRLALQRLDREGVITALVDLQPDENRLTLEITAEEPENGIAARVLDLPGRPALSLRVDGEGPLDDFTANIQLASDGEERLAGTVTLTGQGDGGQAFAADLGGDLSELLLPQAREFLGNDVQLTARGESRADGSLRLDDLTVEAASVSLAGSFETTADGRPARFDLTGEIASADGTPVVLPFGDDTSIGRARIAAQFDADVGPDVTADITFSDFAQPDLQVGSGTLALRGEIATEGTPAVDLEVTAGLAEVAFADPALQQALGAQFDAATELRWSEGEDVVLDGLTLEGEGYNAQVDATYTAGGGTSIVTALGRAEVNDLTRLSALAGTDLSGRAALEFDVSADLLGGSFSITAGGSTTDLALGIEQLDRVIGGDAELDLAASRGTEGIVLDTLTLTNGQIALEASGRITNETGRIDYDARLANSGAFTGVDGGPLALSGVVQRSGDRFDVTLFGGGRDLATGIEQVDALLAGETELSARVSLSDEIILEDARISTPAMAIEAQGDLTEGQRDITVTGQLFDSGVVTGNEGGPLDVTITAVQDGELYDITLDGTGEDLATGIPQADRLLRGQTDLAVRLSAGERILLNSAEITNDALSVQAEGELTEGSRDLRMTLRLADSGLPLGASGGPVEANLRAVQEGSAYRISLDGSGRNIATGQALADGVLQGTTEFAAEALVDGTTVTLESARVDGQSITARAQGTVAEGATDLSFSARLASLAGVVPQAPAGPVSASGQVRQGDGGALILDISADGPGGTTAQVSGRVGLPGGAVDLDISGNAPLALANPYIAPRSLIGTARFELSMSGQPGLSALSGQVTLSGGRASAPSVGLAVEAIRGSVSLSGGRATLDLAASVNGGGLTLQGPVTLSGAYPANLSATLNNIPIERPGLVTTRANGRITVTGGLTGGGRIAGRIGLSDTELRIPSGGFGGVEAIPEMTHLNEDRASRLTRARAGLIGDGTGSGGTGGSSGGGALGLDLRVESETPIFLRGRGIDAELRGGLTLQGTTNDVRPVGQFDLVRGRIDILTKRLDLTEGRVRLAGGFDPIVRLVAASEAGEYVIQIVLDGPAANPEVSFTSRPELPEDEVLSQLFFERDIASLSPLQAARLAVAIAELTGGGGGGIVGRIREGAGVDDLDISQTESGETALSVGKYVSENVYTEVEATSGGKTSLTINLDVSDNVTAKGTLGSDGDSSLGVFFEKDY</sequence>
<dbReference type="EMBL" id="AAMO01000011">
    <property type="protein sequence ID" value="EAQ01766.1"/>
    <property type="molecule type" value="Genomic_DNA"/>
</dbReference>
<dbReference type="GO" id="GO:0097347">
    <property type="term" value="C:TAM protein secretion complex"/>
    <property type="evidence" value="ECO:0007669"/>
    <property type="project" value="TreeGrafter"/>
</dbReference>
<dbReference type="STRING" id="252305.OB2597_15021"/>
<dbReference type="Pfam" id="PF04357">
    <property type="entry name" value="TamB"/>
    <property type="match status" value="1"/>
</dbReference>
<dbReference type="RefSeq" id="WP_009807214.1">
    <property type="nucleotide sequence ID" value="NZ_CH724131.1"/>
</dbReference>
<evidence type="ECO:0000256" key="2">
    <source>
        <dbReference type="ARBA" id="ARBA00022692"/>
    </source>
</evidence>
<dbReference type="eggNOG" id="COG2911">
    <property type="taxonomic scope" value="Bacteria"/>
</dbReference>
<gene>
    <name evidence="6" type="ORF">OB2597_15021</name>
</gene>
<reference evidence="6 7" key="1">
    <citation type="journal article" date="2010" name="J. Bacteriol.">
        <title>Genome sequences of Oceanicola granulosus HTCC2516(T) and Oceanicola batsensis HTCC2597(TDelta).</title>
        <authorList>
            <person name="Thrash J.C."/>
            <person name="Cho J.C."/>
            <person name="Vergin K.L."/>
            <person name="Giovannoni S.J."/>
        </authorList>
    </citation>
    <scope>NUCLEOTIDE SEQUENCE [LARGE SCALE GENOMIC DNA]</scope>
    <source>
        <strain evidence="7">ATCC BAA-863 / DSM 15984 / KCTC 12145 / HTCC2597</strain>
    </source>
</reference>
<dbReference type="PANTHER" id="PTHR36985:SF1">
    <property type="entry name" value="TRANSLOCATION AND ASSEMBLY MODULE SUBUNIT TAMB"/>
    <property type="match status" value="1"/>
</dbReference>
<dbReference type="HOGENOM" id="CLU_002202_0_0_5"/>
<name>A3U2G6_PSEBH</name>